<dbReference type="PANTHER" id="PTHR16515:SF66">
    <property type="entry name" value="C2H2-TYPE DOMAIN-CONTAINING PROTEIN"/>
    <property type="match status" value="1"/>
</dbReference>
<feature type="compositionally biased region" description="Low complexity" evidence="11">
    <location>
        <begin position="342"/>
        <end position="360"/>
    </location>
</feature>
<dbReference type="AlphaFoldDB" id="A0A210QXF7"/>
<feature type="compositionally biased region" description="Basic and acidic residues" evidence="11">
    <location>
        <begin position="1100"/>
        <end position="1129"/>
    </location>
</feature>
<feature type="domain" description="C2H2-type" evidence="12">
    <location>
        <begin position="723"/>
        <end position="750"/>
    </location>
</feature>
<dbReference type="GO" id="GO:0008270">
    <property type="term" value="F:zinc ion binding"/>
    <property type="evidence" value="ECO:0007669"/>
    <property type="project" value="UniProtKB-KW"/>
</dbReference>
<evidence type="ECO:0000256" key="1">
    <source>
        <dbReference type="ARBA" id="ARBA00004123"/>
    </source>
</evidence>
<dbReference type="PROSITE" id="PS00028">
    <property type="entry name" value="ZINC_FINGER_C2H2_1"/>
    <property type="match status" value="9"/>
</dbReference>
<dbReference type="SMART" id="SM00355">
    <property type="entry name" value="ZnF_C2H2"/>
    <property type="match status" value="9"/>
</dbReference>
<feature type="region of interest" description="Disordered" evidence="11">
    <location>
        <begin position="881"/>
        <end position="920"/>
    </location>
</feature>
<dbReference type="GO" id="GO:0005634">
    <property type="term" value="C:nucleus"/>
    <property type="evidence" value="ECO:0007669"/>
    <property type="project" value="UniProtKB-SubCell"/>
</dbReference>
<evidence type="ECO:0000256" key="2">
    <source>
        <dbReference type="ARBA" id="ARBA00022723"/>
    </source>
</evidence>
<dbReference type="EMBL" id="NEDP02001340">
    <property type="protein sequence ID" value="OWF53449.1"/>
    <property type="molecule type" value="Genomic_DNA"/>
</dbReference>
<feature type="region of interest" description="Disordered" evidence="11">
    <location>
        <begin position="1144"/>
        <end position="1214"/>
    </location>
</feature>
<feature type="domain" description="C2H2-type" evidence="12">
    <location>
        <begin position="751"/>
        <end position="778"/>
    </location>
</feature>
<sequence length="1270" mass="142056">MGNHRQPSESPGRDEPKLKHPKLTTLLFGKKPSVKKPSVSKSNNNSHLSRLLARKPKYVLQTTDQQSSQSASSLQTTDQQSSQSASSLQTINQQSSQSAPMLHIPNQQNNLSVNRLQTTENQPSQSTHLLQTANKQYSQSGSVLQTTDQQSDQSTFTLQTINSQQTQPGSSLNDGRFAETNMASCDMYIKNEIEDNYQGYHEIPTSPDQGNGIYGNNQPNSTHVQKNSSILSLLKSGPAYSQHFTMDTLSKQPDHLPVSLETLSKENNSRPAAWEAIGYHDNSRQPVTMDTRDVERRGRSFTMGTTHRREDISFVPSVPHRTRANTGSSVSVLQKSHKRLSDLLTGSSSSALSSEPSSASETNIETPNPSSPKPGTLNGSKSNSALLQRLLTLGPSGYVRQGVIPDTEDIETNPESLPNGPEQPTPKYPSSALLMHLNGRNQIVEKADSRLNVEHPEYLNPSVPYQNSERKTTGKLDATIEKLSSMLVDKVIQEKKSSEAELPPLTVPSPSIETRYATPPRENQLEKKSLLKALVREKVHREKEKTEREAFLLETLRRSLNEPRDNLLTHLPLPGKDFLNFYKCEYCGKAFPHKGTLKVHMRTHSIEKQEFKCDVCGKVCSAKGYLLIHMRTHRQEYGMFATNQDVEVISPQQNSPDTSQKSQEEQNKCNICEKTFSESENLLIHLRMHTGEKLYKCEVCGNGFTRKTQLAIHMRIHTGEKPYECDVCGKTFRQSNGLNLHMITHSEVKPYNCQNCGAGFGRKAHYEKHMRWHRGERPFHCAVCGKGFTDKFNLSTHFKIHNQKKDHVCDVCGKGYNQATHLKNHMQFHTGDRGYDCSDCDSVFEHKRALQNHVKSTHFDTYEKSLTSKTSLRKFQKLRERGRITENQAEMEDCSETSSEFDDSCDEEEDDDDDSILSDGDDLYTGGSFVIKNEPGEWYADGAEKAGQSCEGTEQCYEETMQPFQGAGQSVNLCEGDKQLQNGNQWEVKENSTVELKIQNCSSDKPIKKELLDSYPDVEESNSNHQVKGQDGHLCTEKPYDLHQSQSEIDDQDSEKDLDNEDSASSGRSFVKTEPTEGSSLENTGDGLKLNSDVTQSDKYINRSEDSQKDIRKEVSDSSSDRSFVKTEPVEYCETATVQKRSFGDVGDALNCGVSESDNDLESVQRSDSSHLGSIHPNKPTVEVELDPSGASTDSRGRCEFNSISYNDSSDSEQSSRFYIGKKFSSQNGCKSPTKKRKFDCETQEPLMSGGDGTLSKGDNPDILLHNTNN</sequence>
<feature type="compositionally biased region" description="Low complexity" evidence="11">
    <location>
        <begin position="1202"/>
        <end position="1214"/>
    </location>
</feature>
<feature type="region of interest" description="Disordered" evidence="11">
    <location>
        <begin position="1226"/>
        <end position="1270"/>
    </location>
</feature>
<evidence type="ECO:0000256" key="3">
    <source>
        <dbReference type="ARBA" id="ARBA00022737"/>
    </source>
</evidence>
<dbReference type="GO" id="GO:0010468">
    <property type="term" value="P:regulation of gene expression"/>
    <property type="evidence" value="ECO:0007669"/>
    <property type="project" value="TreeGrafter"/>
</dbReference>
<dbReference type="Gene3D" id="3.30.160.60">
    <property type="entry name" value="Classic Zinc Finger"/>
    <property type="match status" value="9"/>
</dbReference>
<keyword evidence="3" id="KW-0677">Repeat</keyword>
<dbReference type="FunFam" id="3.30.160.60:FF:000446">
    <property type="entry name" value="Zinc finger protein"/>
    <property type="match status" value="2"/>
</dbReference>
<feature type="region of interest" description="Disordered" evidence="11">
    <location>
        <begin position="1"/>
        <end position="99"/>
    </location>
</feature>
<dbReference type="FunFam" id="3.30.160.60:FF:000624">
    <property type="entry name" value="zinc finger protein 697"/>
    <property type="match status" value="3"/>
</dbReference>
<feature type="compositionally biased region" description="Acidic residues" evidence="11">
    <location>
        <begin position="889"/>
        <end position="920"/>
    </location>
</feature>
<feature type="domain" description="C2H2-type" evidence="12">
    <location>
        <begin position="807"/>
        <end position="834"/>
    </location>
</feature>
<feature type="region of interest" description="Disordered" evidence="11">
    <location>
        <begin position="297"/>
        <end position="381"/>
    </location>
</feature>
<protein>
    <submittedName>
        <fullName evidence="13">Zinc finger protein 300</fullName>
    </submittedName>
</protein>
<dbReference type="GO" id="GO:0003677">
    <property type="term" value="F:DNA binding"/>
    <property type="evidence" value="ECO:0007669"/>
    <property type="project" value="UniProtKB-KW"/>
</dbReference>
<feature type="compositionally biased region" description="Low complexity" evidence="11">
    <location>
        <begin position="61"/>
        <end position="90"/>
    </location>
</feature>
<feature type="domain" description="C2H2-type" evidence="12">
    <location>
        <begin position="779"/>
        <end position="806"/>
    </location>
</feature>
<evidence type="ECO:0000259" key="12">
    <source>
        <dbReference type="PROSITE" id="PS50157"/>
    </source>
</evidence>
<dbReference type="InterPro" id="IPR013087">
    <property type="entry name" value="Znf_C2H2_type"/>
</dbReference>
<evidence type="ECO:0000256" key="10">
    <source>
        <dbReference type="PROSITE-ProRule" id="PRU00042"/>
    </source>
</evidence>
<reference evidence="13 14" key="1">
    <citation type="journal article" date="2017" name="Nat. Ecol. Evol.">
        <title>Scallop genome provides insights into evolution of bilaterian karyotype and development.</title>
        <authorList>
            <person name="Wang S."/>
            <person name="Zhang J."/>
            <person name="Jiao W."/>
            <person name="Li J."/>
            <person name="Xun X."/>
            <person name="Sun Y."/>
            <person name="Guo X."/>
            <person name="Huan P."/>
            <person name="Dong B."/>
            <person name="Zhang L."/>
            <person name="Hu X."/>
            <person name="Sun X."/>
            <person name="Wang J."/>
            <person name="Zhao C."/>
            <person name="Wang Y."/>
            <person name="Wang D."/>
            <person name="Huang X."/>
            <person name="Wang R."/>
            <person name="Lv J."/>
            <person name="Li Y."/>
            <person name="Zhang Z."/>
            <person name="Liu B."/>
            <person name="Lu W."/>
            <person name="Hui Y."/>
            <person name="Liang J."/>
            <person name="Zhou Z."/>
            <person name="Hou R."/>
            <person name="Li X."/>
            <person name="Liu Y."/>
            <person name="Li H."/>
            <person name="Ning X."/>
            <person name="Lin Y."/>
            <person name="Zhao L."/>
            <person name="Xing Q."/>
            <person name="Dou J."/>
            <person name="Li Y."/>
            <person name="Mao J."/>
            <person name="Guo H."/>
            <person name="Dou H."/>
            <person name="Li T."/>
            <person name="Mu C."/>
            <person name="Jiang W."/>
            <person name="Fu Q."/>
            <person name="Fu X."/>
            <person name="Miao Y."/>
            <person name="Liu J."/>
            <person name="Yu Q."/>
            <person name="Li R."/>
            <person name="Liao H."/>
            <person name="Li X."/>
            <person name="Kong Y."/>
            <person name="Jiang Z."/>
            <person name="Chourrout D."/>
            <person name="Li R."/>
            <person name="Bao Z."/>
        </authorList>
    </citation>
    <scope>NUCLEOTIDE SEQUENCE [LARGE SCALE GENOMIC DNA]</scope>
    <source>
        <strain evidence="13 14">PY_sf001</strain>
    </source>
</reference>
<comment type="caution">
    <text evidence="13">The sequence shown here is derived from an EMBL/GenBank/DDBJ whole genome shotgun (WGS) entry which is preliminary data.</text>
</comment>
<evidence type="ECO:0000256" key="6">
    <source>
        <dbReference type="ARBA" id="ARBA00023015"/>
    </source>
</evidence>
<feature type="domain" description="C2H2-type" evidence="12">
    <location>
        <begin position="582"/>
        <end position="609"/>
    </location>
</feature>
<feature type="domain" description="C2H2-type" evidence="12">
    <location>
        <begin position="667"/>
        <end position="694"/>
    </location>
</feature>
<feature type="compositionally biased region" description="Low complexity" evidence="11">
    <location>
        <begin position="23"/>
        <end position="46"/>
    </location>
</feature>
<feature type="domain" description="C2H2-type" evidence="12">
    <location>
        <begin position="611"/>
        <end position="638"/>
    </location>
</feature>
<organism evidence="13 14">
    <name type="scientific">Mizuhopecten yessoensis</name>
    <name type="common">Japanese scallop</name>
    <name type="synonym">Patinopecten yessoensis</name>
    <dbReference type="NCBI Taxonomy" id="6573"/>
    <lineage>
        <taxon>Eukaryota</taxon>
        <taxon>Metazoa</taxon>
        <taxon>Spiralia</taxon>
        <taxon>Lophotrochozoa</taxon>
        <taxon>Mollusca</taxon>
        <taxon>Bivalvia</taxon>
        <taxon>Autobranchia</taxon>
        <taxon>Pteriomorphia</taxon>
        <taxon>Pectinida</taxon>
        <taxon>Pectinoidea</taxon>
        <taxon>Pectinidae</taxon>
        <taxon>Mizuhopecten</taxon>
    </lineage>
</organism>
<keyword evidence="6" id="KW-0805">Transcription regulation</keyword>
<feature type="compositionally biased region" description="Acidic residues" evidence="11">
    <location>
        <begin position="1048"/>
        <end position="1062"/>
    </location>
</feature>
<accession>A0A210QXF7</accession>
<keyword evidence="4 10" id="KW-0863">Zinc-finger</keyword>
<feature type="compositionally biased region" description="Basic and acidic residues" evidence="11">
    <location>
        <begin position="1028"/>
        <end position="1041"/>
    </location>
</feature>
<evidence type="ECO:0000256" key="5">
    <source>
        <dbReference type="ARBA" id="ARBA00022833"/>
    </source>
</evidence>
<keyword evidence="2" id="KW-0479">Metal-binding</keyword>
<evidence type="ECO:0000256" key="9">
    <source>
        <dbReference type="ARBA" id="ARBA00023242"/>
    </source>
</evidence>
<gene>
    <name evidence="13" type="ORF">KP79_PYT22918</name>
</gene>
<keyword evidence="14" id="KW-1185">Reference proteome</keyword>
<feature type="region of interest" description="Disordered" evidence="11">
    <location>
        <begin position="408"/>
        <end position="430"/>
    </location>
</feature>
<dbReference type="FunFam" id="3.30.160.60:FF:000965">
    <property type="entry name" value="Neurotrophin receptor-interacting factor homolog"/>
    <property type="match status" value="1"/>
</dbReference>
<dbReference type="InterPro" id="IPR036236">
    <property type="entry name" value="Znf_C2H2_sf"/>
</dbReference>
<evidence type="ECO:0000313" key="14">
    <source>
        <dbReference type="Proteomes" id="UP000242188"/>
    </source>
</evidence>
<dbReference type="OrthoDB" id="9411774at2759"/>
<evidence type="ECO:0000256" key="8">
    <source>
        <dbReference type="ARBA" id="ARBA00023163"/>
    </source>
</evidence>
<dbReference type="SUPFAM" id="SSF57667">
    <property type="entry name" value="beta-beta-alpha zinc fingers"/>
    <property type="match status" value="5"/>
</dbReference>
<evidence type="ECO:0000313" key="13">
    <source>
        <dbReference type="EMBL" id="OWF53449.1"/>
    </source>
</evidence>
<keyword evidence="5" id="KW-0862">Zinc</keyword>
<evidence type="ECO:0000256" key="4">
    <source>
        <dbReference type="ARBA" id="ARBA00022771"/>
    </source>
</evidence>
<keyword evidence="9" id="KW-0539">Nucleus</keyword>
<evidence type="ECO:0000256" key="7">
    <source>
        <dbReference type="ARBA" id="ARBA00023125"/>
    </source>
</evidence>
<dbReference type="Pfam" id="PF00096">
    <property type="entry name" value="zf-C2H2"/>
    <property type="match status" value="8"/>
</dbReference>
<feature type="region of interest" description="Disordered" evidence="11">
    <location>
        <begin position="1007"/>
        <end position="1129"/>
    </location>
</feature>
<feature type="domain" description="C2H2-type" evidence="12">
    <location>
        <begin position="695"/>
        <end position="722"/>
    </location>
</feature>
<dbReference type="Proteomes" id="UP000242188">
    <property type="component" value="Unassembled WGS sequence"/>
</dbReference>
<comment type="subcellular location">
    <subcellularLocation>
        <location evidence="1">Nucleus</location>
    </subcellularLocation>
</comment>
<dbReference type="FunFam" id="3.30.160.60:FF:000100">
    <property type="entry name" value="Zinc finger 45-like"/>
    <property type="match status" value="1"/>
</dbReference>
<dbReference type="PANTHER" id="PTHR16515">
    <property type="entry name" value="PR DOMAIN ZINC FINGER PROTEIN"/>
    <property type="match status" value="1"/>
</dbReference>
<evidence type="ECO:0000256" key="11">
    <source>
        <dbReference type="SAM" id="MobiDB-lite"/>
    </source>
</evidence>
<proteinExistence type="predicted"/>
<name>A0A210QXF7_MIZYE</name>
<keyword evidence="8" id="KW-0804">Transcription</keyword>
<dbReference type="InterPro" id="IPR050331">
    <property type="entry name" value="Zinc_finger"/>
</dbReference>
<dbReference type="PROSITE" id="PS50157">
    <property type="entry name" value="ZINC_FINGER_C2H2_2"/>
    <property type="match status" value="9"/>
</dbReference>
<feature type="domain" description="C2H2-type" evidence="12">
    <location>
        <begin position="835"/>
        <end position="863"/>
    </location>
</feature>
<feature type="compositionally biased region" description="Polar residues" evidence="11">
    <location>
        <begin position="324"/>
        <end position="334"/>
    </location>
</feature>
<dbReference type="FunFam" id="3.30.160.60:FF:000065">
    <property type="entry name" value="B-cell CLL/lymphoma 6, member B"/>
    <property type="match status" value="1"/>
</dbReference>
<keyword evidence="7" id="KW-0238">DNA-binding</keyword>